<gene>
    <name evidence="1" type="ORF">ONZ43_g2044</name>
</gene>
<organism evidence="1 2">
    <name type="scientific">Nemania bipapillata</name>
    <dbReference type="NCBI Taxonomy" id="110536"/>
    <lineage>
        <taxon>Eukaryota</taxon>
        <taxon>Fungi</taxon>
        <taxon>Dikarya</taxon>
        <taxon>Ascomycota</taxon>
        <taxon>Pezizomycotina</taxon>
        <taxon>Sordariomycetes</taxon>
        <taxon>Xylariomycetidae</taxon>
        <taxon>Xylariales</taxon>
        <taxon>Xylariaceae</taxon>
        <taxon>Nemania</taxon>
    </lineage>
</organism>
<dbReference type="EMBL" id="JAPESX010000396">
    <property type="protein sequence ID" value="KAJ8121523.1"/>
    <property type="molecule type" value="Genomic_DNA"/>
</dbReference>
<dbReference type="Proteomes" id="UP001153334">
    <property type="component" value="Unassembled WGS sequence"/>
</dbReference>
<accession>A0ACC2J2B6</accession>
<proteinExistence type="predicted"/>
<evidence type="ECO:0000313" key="1">
    <source>
        <dbReference type="EMBL" id="KAJ8121523.1"/>
    </source>
</evidence>
<comment type="caution">
    <text evidence="1">The sequence shown here is derived from an EMBL/GenBank/DDBJ whole genome shotgun (WGS) entry which is preliminary data.</text>
</comment>
<protein>
    <submittedName>
        <fullName evidence="1">Uncharacterized protein</fullName>
    </submittedName>
</protein>
<reference evidence="1" key="1">
    <citation type="submission" date="2022-11" db="EMBL/GenBank/DDBJ databases">
        <title>Genome Sequence of Nemania bipapillata.</title>
        <authorList>
            <person name="Buettner E."/>
        </authorList>
    </citation>
    <scope>NUCLEOTIDE SEQUENCE</scope>
    <source>
        <strain evidence="1">CP14</strain>
    </source>
</reference>
<name>A0ACC2J2B6_9PEZI</name>
<evidence type="ECO:0000313" key="2">
    <source>
        <dbReference type="Proteomes" id="UP001153334"/>
    </source>
</evidence>
<keyword evidence="2" id="KW-1185">Reference proteome</keyword>
<sequence>MNMLLHQRHLLHPTSPYIALCTPWVHTSHSGVSALKVAGLLPNGVVASLDRVLQLAGGVAPTLHFSNVLAGLVPSLSWGAPSAVPGVDMQAVVREERLASEIFTRITGEGVRGVSQDALMLLKRDEYPGCWGTWGDYDTLVPLLAQAERERRAADPGAAPLKVRVFFAESDRMIGTALAPGWLDNCWRPEQRGEDIEYSSATVPKTTHDSILDLRYGVAQQIFKDMTTRL</sequence>